<dbReference type="CDD" id="cd12915">
    <property type="entry name" value="PDC2_DGC_like"/>
    <property type="match status" value="1"/>
</dbReference>
<dbReference type="NCBIfam" id="TIGR00254">
    <property type="entry name" value="GGDEF"/>
    <property type="match status" value="1"/>
</dbReference>
<dbReference type="SUPFAM" id="SSF55073">
    <property type="entry name" value="Nucleotide cyclase"/>
    <property type="match status" value="1"/>
</dbReference>
<sequence>MNIVTRRPNAVIAISLGLATVIFALSLWVLVEMRKDALRRAQESAFNVSLLVERDTARNLEVYDLSLRSVIEGLQQPGIMQLPPAIRRMVLFDGSASAKDLGSMIVIDETGKVILDSQASPPRDMNLADRDYFRVHRDSPDVGLYISHPYSPRYSHDTQSIALSRRISKPDGSFAGVVAGTMRLSYFRRLFEGMNLGAGGSMALMLADGTMLMRRPFDEKIIGRNLQGTSNYTRFTQGASGDFFGTAAIDGVPRWYAFRHIASYPMILDVAIATHDIYAEWRHRAWIIGSLMAAVDVALVALAVLFSQQLRRRMAVEEELRMLARTDGLTGLHNRRAFEELVDAEWRRAQRSGRPLSMLMLDVDNFKGFNDLYGHSAGDDALVAVARCIGGKARRPGDSAVRYGGEEFIVLLPNTAEAGAARIAESIRAAVQALQVRHIASSHHVLTISIGVASTEKQRFGTCRAMINAADTALYEAKDTGRNRVSAWPVDARMEERAMAAEPSASQE</sequence>
<evidence type="ECO:0000313" key="6">
    <source>
        <dbReference type="Proteomes" id="UP000789704"/>
    </source>
</evidence>
<keyword evidence="6" id="KW-1185">Reference proteome</keyword>
<keyword evidence="3" id="KW-1133">Transmembrane helix</keyword>
<protein>
    <recommendedName>
        <fullName evidence="1">diguanylate cyclase</fullName>
        <ecNumber evidence="1">2.7.7.65</ecNumber>
    </recommendedName>
</protein>
<feature type="transmembrane region" description="Helical" evidence="3">
    <location>
        <begin position="12"/>
        <end position="31"/>
    </location>
</feature>
<name>A0A9N8X0W6_9BURK</name>
<evidence type="ECO:0000256" key="2">
    <source>
        <dbReference type="ARBA" id="ARBA00034247"/>
    </source>
</evidence>
<dbReference type="AlphaFoldDB" id="A0A9N8X0W6"/>
<gene>
    <name evidence="5" type="ORF">LMG31841_01458</name>
</gene>
<dbReference type="GO" id="GO:0005886">
    <property type="term" value="C:plasma membrane"/>
    <property type="evidence" value="ECO:0007669"/>
    <property type="project" value="TreeGrafter"/>
</dbReference>
<dbReference type="Gene3D" id="3.30.450.20">
    <property type="entry name" value="PAS domain"/>
    <property type="match status" value="2"/>
</dbReference>
<dbReference type="CDD" id="cd12914">
    <property type="entry name" value="PDC1_DGC_like"/>
    <property type="match status" value="1"/>
</dbReference>
<dbReference type="InterPro" id="IPR000160">
    <property type="entry name" value="GGDEF_dom"/>
</dbReference>
<evidence type="ECO:0000256" key="1">
    <source>
        <dbReference type="ARBA" id="ARBA00012528"/>
    </source>
</evidence>
<evidence type="ECO:0000256" key="3">
    <source>
        <dbReference type="SAM" id="Phobius"/>
    </source>
</evidence>
<dbReference type="InterPro" id="IPR050469">
    <property type="entry name" value="Diguanylate_Cyclase"/>
</dbReference>
<evidence type="ECO:0000313" key="5">
    <source>
        <dbReference type="EMBL" id="CAG4891675.1"/>
    </source>
</evidence>
<dbReference type="EMBL" id="CAJQZC010000002">
    <property type="protein sequence ID" value="CAG4891675.1"/>
    <property type="molecule type" value="Genomic_DNA"/>
</dbReference>
<proteinExistence type="predicted"/>
<feature type="domain" description="GGDEF" evidence="4">
    <location>
        <begin position="354"/>
        <end position="490"/>
    </location>
</feature>
<comment type="caution">
    <text evidence="5">The sequence shown here is derived from an EMBL/GenBank/DDBJ whole genome shotgun (WGS) entry which is preliminary data.</text>
</comment>
<dbReference type="Proteomes" id="UP000789704">
    <property type="component" value="Unassembled WGS sequence"/>
</dbReference>
<dbReference type="InterPro" id="IPR043128">
    <property type="entry name" value="Rev_trsase/Diguanyl_cyclase"/>
</dbReference>
<organism evidence="5 6">
    <name type="scientific">Paraburkholderia saeva</name>
    <dbReference type="NCBI Taxonomy" id="2777537"/>
    <lineage>
        <taxon>Bacteria</taxon>
        <taxon>Pseudomonadati</taxon>
        <taxon>Pseudomonadota</taxon>
        <taxon>Betaproteobacteria</taxon>
        <taxon>Burkholderiales</taxon>
        <taxon>Burkholderiaceae</taxon>
        <taxon>Paraburkholderia</taxon>
    </lineage>
</organism>
<dbReference type="GO" id="GO:0052621">
    <property type="term" value="F:diguanylate cyclase activity"/>
    <property type="evidence" value="ECO:0007669"/>
    <property type="project" value="UniProtKB-EC"/>
</dbReference>
<dbReference type="GO" id="GO:1902201">
    <property type="term" value="P:negative regulation of bacterial-type flagellum-dependent cell motility"/>
    <property type="evidence" value="ECO:0007669"/>
    <property type="project" value="TreeGrafter"/>
</dbReference>
<reference evidence="5" key="1">
    <citation type="submission" date="2021-04" db="EMBL/GenBank/DDBJ databases">
        <authorList>
            <person name="Vanwijnsberghe S."/>
        </authorList>
    </citation>
    <scope>NUCLEOTIDE SEQUENCE</scope>
    <source>
        <strain evidence="5">LMG 31841</strain>
    </source>
</reference>
<comment type="catalytic activity">
    <reaction evidence="2">
        <text>2 GTP = 3',3'-c-di-GMP + 2 diphosphate</text>
        <dbReference type="Rhea" id="RHEA:24898"/>
        <dbReference type="ChEBI" id="CHEBI:33019"/>
        <dbReference type="ChEBI" id="CHEBI:37565"/>
        <dbReference type="ChEBI" id="CHEBI:58805"/>
        <dbReference type="EC" id="2.7.7.65"/>
    </reaction>
</comment>
<dbReference type="CDD" id="cd01949">
    <property type="entry name" value="GGDEF"/>
    <property type="match status" value="1"/>
</dbReference>
<dbReference type="EC" id="2.7.7.65" evidence="1"/>
<feature type="transmembrane region" description="Helical" evidence="3">
    <location>
        <begin position="285"/>
        <end position="306"/>
    </location>
</feature>
<keyword evidence="3" id="KW-0812">Transmembrane</keyword>
<dbReference type="PROSITE" id="PS50887">
    <property type="entry name" value="GGDEF"/>
    <property type="match status" value="1"/>
</dbReference>
<dbReference type="FunFam" id="3.30.70.270:FF:000001">
    <property type="entry name" value="Diguanylate cyclase domain protein"/>
    <property type="match status" value="1"/>
</dbReference>
<dbReference type="InterPro" id="IPR054327">
    <property type="entry name" value="His-kinase-like_sensor"/>
</dbReference>
<dbReference type="PANTHER" id="PTHR45138">
    <property type="entry name" value="REGULATORY COMPONENTS OF SENSORY TRANSDUCTION SYSTEM"/>
    <property type="match status" value="1"/>
</dbReference>
<keyword evidence="3" id="KW-0472">Membrane</keyword>
<dbReference type="PANTHER" id="PTHR45138:SF9">
    <property type="entry name" value="DIGUANYLATE CYCLASE DGCM-RELATED"/>
    <property type="match status" value="1"/>
</dbReference>
<dbReference type="InterPro" id="IPR029787">
    <property type="entry name" value="Nucleotide_cyclase"/>
</dbReference>
<accession>A0A9N8X0W6</accession>
<dbReference type="GO" id="GO:0043709">
    <property type="term" value="P:cell adhesion involved in single-species biofilm formation"/>
    <property type="evidence" value="ECO:0007669"/>
    <property type="project" value="TreeGrafter"/>
</dbReference>
<dbReference type="Pfam" id="PF22588">
    <property type="entry name" value="dCache_1_like"/>
    <property type="match status" value="1"/>
</dbReference>
<evidence type="ECO:0000259" key="4">
    <source>
        <dbReference type="PROSITE" id="PS50887"/>
    </source>
</evidence>
<dbReference type="Pfam" id="PF00990">
    <property type="entry name" value="GGDEF"/>
    <property type="match status" value="1"/>
</dbReference>
<dbReference type="Gene3D" id="3.30.70.270">
    <property type="match status" value="1"/>
</dbReference>
<dbReference type="SMART" id="SM00267">
    <property type="entry name" value="GGDEF"/>
    <property type="match status" value="1"/>
</dbReference>
<dbReference type="RefSeq" id="WP_228875459.1">
    <property type="nucleotide sequence ID" value="NZ_CAJQZC010000002.1"/>
</dbReference>